<dbReference type="EMBL" id="BARS01051940">
    <property type="protein sequence ID" value="GAG50082.1"/>
    <property type="molecule type" value="Genomic_DNA"/>
</dbReference>
<sequence>LAGAQELPYSPGDAQQKAADWAEKNGIDVGELEAIEITSTYVADDTITVAVKRDVPFVFARVLGFTSDTMRADATARVGSPAGMSGLVPWAVKEAAREHAVQTGELVTLEFGAPGMGQGNFGGIVLDQPGGSEYDENIKYGAEQMICSVNQIPIAGCDTEVRPQPGNQAQIMAKAEGAVVWRMDNTSGTCSVFDNVFAPTGDGEYQIKSGCNPFGPGVQSCDEVQSCLVVPVVV</sequence>
<reference evidence="1" key="1">
    <citation type="journal article" date="2014" name="Front. Microbiol.">
        <title>High frequency of phylogenetically diverse reductive dehalogenase-homologous genes in deep subseafloor sedimentary metagenomes.</title>
        <authorList>
            <person name="Kawai M."/>
            <person name="Futagami T."/>
            <person name="Toyoda A."/>
            <person name="Takaki Y."/>
            <person name="Nishi S."/>
            <person name="Hori S."/>
            <person name="Arai W."/>
            <person name="Tsubouchi T."/>
            <person name="Morono Y."/>
            <person name="Uchiyama I."/>
            <person name="Ito T."/>
            <person name="Fujiyama A."/>
            <person name="Inagaki F."/>
            <person name="Takami H."/>
        </authorList>
    </citation>
    <scope>NUCLEOTIDE SEQUENCE</scope>
    <source>
        <strain evidence="1">Expedition CK06-06</strain>
    </source>
</reference>
<comment type="caution">
    <text evidence="1">The sequence shown here is derived from an EMBL/GenBank/DDBJ whole genome shotgun (WGS) entry which is preliminary data.</text>
</comment>
<protein>
    <submittedName>
        <fullName evidence="1">Uncharacterized protein</fullName>
    </submittedName>
</protein>
<feature type="non-terminal residue" evidence="1">
    <location>
        <position position="1"/>
    </location>
</feature>
<proteinExistence type="predicted"/>
<feature type="non-terminal residue" evidence="1">
    <location>
        <position position="234"/>
    </location>
</feature>
<name>X0YTL7_9ZZZZ</name>
<accession>X0YTL7</accession>
<dbReference type="AlphaFoldDB" id="X0YTL7"/>
<organism evidence="1">
    <name type="scientific">marine sediment metagenome</name>
    <dbReference type="NCBI Taxonomy" id="412755"/>
    <lineage>
        <taxon>unclassified sequences</taxon>
        <taxon>metagenomes</taxon>
        <taxon>ecological metagenomes</taxon>
    </lineage>
</organism>
<evidence type="ECO:0000313" key="1">
    <source>
        <dbReference type="EMBL" id="GAG50082.1"/>
    </source>
</evidence>
<gene>
    <name evidence="1" type="ORF">S01H1_77296</name>
</gene>